<dbReference type="PROSITE" id="PS00041">
    <property type="entry name" value="HTH_ARAC_FAMILY_1"/>
    <property type="match status" value="1"/>
</dbReference>
<sequence>MEVAAPVNAMTQRTEYQWIGPKMAAPELKTPLKVGIVPTPDFTLLSLSCLVDYLRLAADESDFSRQIYCSWSVLSDDERPLVSSSGLSLQPTADMSNLDQYDCLVFHGGIMHSHRAIPQYIYDAIQHALDWNIPVAGLCTGQFLFAEMGLLDDRRCAVHFSLEPLLRRHFPRVTPISDQPVVEDGPFLTCPGGLAALNLGTTLVSRKCGAVRAEKVLHYLMADKKTIFDSTPGERQDYLGEHCPDRRVANAVGIMRQSLYERSSVSDIARQVGTSRRELTRLFNRYLRVSPAEYWRDIRLSAAHWMVVNTDRSIAQIAYESGFADSSHLIRWFQKRYELSPTALRRRATSTGGH</sequence>
<dbReference type="PANTHER" id="PTHR43130:SF3">
    <property type="entry name" value="HTH-TYPE TRANSCRIPTIONAL REGULATOR RV1931C"/>
    <property type="match status" value="1"/>
</dbReference>
<keyword evidence="6" id="KW-1185">Reference proteome</keyword>
<feature type="domain" description="HTH araC/xylS-type" evidence="4">
    <location>
        <begin position="249"/>
        <end position="347"/>
    </location>
</feature>
<dbReference type="InterPro" id="IPR018062">
    <property type="entry name" value="HTH_AraC-typ_CS"/>
</dbReference>
<evidence type="ECO:0000313" key="5">
    <source>
        <dbReference type="EMBL" id="MCU9850350.1"/>
    </source>
</evidence>
<evidence type="ECO:0000256" key="2">
    <source>
        <dbReference type="ARBA" id="ARBA00023125"/>
    </source>
</evidence>
<proteinExistence type="predicted"/>
<dbReference type="InterPro" id="IPR029062">
    <property type="entry name" value="Class_I_gatase-like"/>
</dbReference>
<dbReference type="Gene3D" id="1.10.10.60">
    <property type="entry name" value="Homeodomain-like"/>
    <property type="match status" value="1"/>
</dbReference>
<gene>
    <name evidence="5" type="ORF">OEZ60_20405</name>
</gene>
<keyword evidence="2" id="KW-0238">DNA-binding</keyword>
<evidence type="ECO:0000256" key="3">
    <source>
        <dbReference type="ARBA" id="ARBA00023163"/>
    </source>
</evidence>
<dbReference type="Proteomes" id="UP001209535">
    <property type="component" value="Unassembled WGS sequence"/>
</dbReference>
<dbReference type="Pfam" id="PF12833">
    <property type="entry name" value="HTH_18"/>
    <property type="match status" value="1"/>
</dbReference>
<keyword evidence="3" id="KW-0804">Transcription</keyword>
<accession>A0ABT2X8S0</accession>
<comment type="caution">
    <text evidence="5">The sequence shown here is derived from an EMBL/GenBank/DDBJ whole genome shotgun (WGS) entry which is preliminary data.</text>
</comment>
<dbReference type="InterPro" id="IPR009057">
    <property type="entry name" value="Homeodomain-like_sf"/>
</dbReference>
<dbReference type="Gene3D" id="3.40.50.880">
    <property type="match status" value="1"/>
</dbReference>
<keyword evidence="1" id="KW-0805">Transcription regulation</keyword>
<dbReference type="InterPro" id="IPR052158">
    <property type="entry name" value="INH-QAR"/>
</dbReference>
<dbReference type="Pfam" id="PF01965">
    <property type="entry name" value="DJ-1_PfpI"/>
    <property type="match status" value="1"/>
</dbReference>
<name>A0ABT2X8S0_9RHOB</name>
<dbReference type="PANTHER" id="PTHR43130">
    <property type="entry name" value="ARAC-FAMILY TRANSCRIPTIONAL REGULATOR"/>
    <property type="match status" value="1"/>
</dbReference>
<dbReference type="RefSeq" id="WP_263340344.1">
    <property type="nucleotide sequence ID" value="NZ_JAOVQO010000027.1"/>
</dbReference>
<dbReference type="InterPro" id="IPR018060">
    <property type="entry name" value="HTH_AraC"/>
</dbReference>
<dbReference type="InterPro" id="IPR002818">
    <property type="entry name" value="DJ-1/PfpI"/>
</dbReference>
<reference evidence="5 6" key="1">
    <citation type="submission" date="2022-10" db="EMBL/GenBank/DDBJ databases">
        <title>Defluviimonas sp. nov., isolated from ocean surface sediments.</title>
        <authorList>
            <person name="He W."/>
            <person name="Wang L."/>
            <person name="Zhang D.-F."/>
        </authorList>
    </citation>
    <scope>NUCLEOTIDE SEQUENCE [LARGE SCALE GENOMIC DNA]</scope>
    <source>
        <strain evidence="5 6">WL0024</strain>
    </source>
</reference>
<evidence type="ECO:0000313" key="6">
    <source>
        <dbReference type="Proteomes" id="UP001209535"/>
    </source>
</evidence>
<dbReference type="CDD" id="cd03136">
    <property type="entry name" value="GATase1_AraC_ArgR_like"/>
    <property type="match status" value="1"/>
</dbReference>
<evidence type="ECO:0000259" key="4">
    <source>
        <dbReference type="PROSITE" id="PS01124"/>
    </source>
</evidence>
<protein>
    <submittedName>
        <fullName evidence="5">Helix-turn-helix domain-containing protein</fullName>
    </submittedName>
</protein>
<evidence type="ECO:0000256" key="1">
    <source>
        <dbReference type="ARBA" id="ARBA00023015"/>
    </source>
</evidence>
<dbReference type="PROSITE" id="PS01124">
    <property type="entry name" value="HTH_ARAC_FAMILY_2"/>
    <property type="match status" value="1"/>
</dbReference>
<organism evidence="5 6">
    <name type="scientific">Albidovulum salinarum</name>
    <dbReference type="NCBI Taxonomy" id="2984153"/>
    <lineage>
        <taxon>Bacteria</taxon>
        <taxon>Pseudomonadati</taxon>
        <taxon>Pseudomonadota</taxon>
        <taxon>Alphaproteobacteria</taxon>
        <taxon>Rhodobacterales</taxon>
        <taxon>Paracoccaceae</taxon>
        <taxon>Albidovulum</taxon>
    </lineage>
</organism>
<dbReference type="SMART" id="SM00342">
    <property type="entry name" value="HTH_ARAC"/>
    <property type="match status" value="1"/>
</dbReference>
<dbReference type="SUPFAM" id="SSF52317">
    <property type="entry name" value="Class I glutamine amidotransferase-like"/>
    <property type="match status" value="1"/>
</dbReference>
<dbReference type="EMBL" id="JAOVQO010000027">
    <property type="protein sequence ID" value="MCU9850350.1"/>
    <property type="molecule type" value="Genomic_DNA"/>
</dbReference>
<dbReference type="SUPFAM" id="SSF46689">
    <property type="entry name" value="Homeodomain-like"/>
    <property type="match status" value="2"/>
</dbReference>